<name>A0A382ZG73_9ZZZZ</name>
<proteinExistence type="predicted"/>
<organism evidence="2">
    <name type="scientific">marine metagenome</name>
    <dbReference type="NCBI Taxonomy" id="408172"/>
    <lineage>
        <taxon>unclassified sequences</taxon>
        <taxon>metagenomes</taxon>
        <taxon>ecological metagenomes</taxon>
    </lineage>
</organism>
<reference evidence="2" key="1">
    <citation type="submission" date="2018-05" db="EMBL/GenBank/DDBJ databases">
        <authorList>
            <person name="Lanie J.A."/>
            <person name="Ng W.-L."/>
            <person name="Kazmierczak K.M."/>
            <person name="Andrzejewski T.M."/>
            <person name="Davidsen T.M."/>
            <person name="Wayne K.J."/>
            <person name="Tettelin H."/>
            <person name="Glass J.I."/>
            <person name="Rusch D."/>
            <person name="Podicherti R."/>
            <person name="Tsui H.-C.T."/>
            <person name="Winkler M.E."/>
        </authorList>
    </citation>
    <scope>NUCLEOTIDE SEQUENCE</scope>
</reference>
<evidence type="ECO:0000313" key="2">
    <source>
        <dbReference type="EMBL" id="SVD94537.1"/>
    </source>
</evidence>
<dbReference type="AlphaFoldDB" id="A0A382ZG73"/>
<evidence type="ECO:0000256" key="1">
    <source>
        <dbReference type="SAM" id="MobiDB-lite"/>
    </source>
</evidence>
<accession>A0A382ZG73</accession>
<protein>
    <submittedName>
        <fullName evidence="2">Uncharacterized protein</fullName>
    </submittedName>
</protein>
<feature type="region of interest" description="Disordered" evidence="1">
    <location>
        <begin position="1"/>
        <end position="22"/>
    </location>
</feature>
<dbReference type="EMBL" id="UINC01183670">
    <property type="protein sequence ID" value="SVD94537.1"/>
    <property type="molecule type" value="Genomic_DNA"/>
</dbReference>
<feature type="compositionally biased region" description="Basic and acidic residues" evidence="1">
    <location>
        <begin position="7"/>
        <end position="22"/>
    </location>
</feature>
<gene>
    <name evidence="2" type="ORF">METZ01_LOCUS447391</name>
</gene>
<sequence length="22" mass="2650">MLRLPSNKRDRAFFTKLSKPED</sequence>